<evidence type="ECO:0000256" key="12">
    <source>
        <dbReference type="ARBA" id="ARBA00023326"/>
    </source>
</evidence>
<dbReference type="Gene3D" id="3.10.350.10">
    <property type="entry name" value="LysM domain"/>
    <property type="match status" value="1"/>
</dbReference>
<sequence>MKPTWVSLFLLFSAARGAIDIEGARVVEPLSSNDPSPIADVLTYIPDQHDCPLPCHTDYSNIHRWTPYYSVERLQRCELPMLLHFSALRPLDDPQTDIFIRACTLGTPPDDAKDRTVLQATAISIDNPKHSTELYQASLDTEPACAIDGIAISHGLPFTTGGGEGLVSAKEITSLLDGIKDFFDAKDNCDETFLFAYYKDIVASLHIGAGLGKPTVSSAIQAVAGRLQTGGAFANQTVAQLCRIERSPETTFGIFIDTTRDIFKAQRAAAAWSQGSCVPENDIPLPLNEEVLEIDVFDIAATPLEVEGRNHTIISNKTTPITVRSHHRRSDTLWRRPGVLGKRATCAYIPVMRADGCASLAAKCSIRGADFLKYNPKEDLCSTLKEGDYVCCSAGDPYTEPKPEPPKQNPDGSCAVHLITATDTCEKLGKTFGLTEAEIESFNKGKTWGWTECRGMLATYNMCLSTGTPPLPPPQQGLQCGPQVPGTVWTDPSVPMAELNPCPLKACCSNWGYCGPFPTHCDIHAPPGGGPGTKLPEFSSTCISNCGNEIKQNSGPPVVFSRIGYYESWNMERECLWLSAKNANTDGTYTHIHWAFAEIDPATWSVVIKDPHGQWSAFKALPNVKKIVSFGGWAYSTEPATYNIIRQAIITNRDTFATNAAKFITDEGLDGIDIDWEYPGAPDIYVDGQPIGQAGDGVAYLRFLTVLKSKLPSHSVSIAAPASYWYLRAFPIDRIAVVIDYIVYMTYDLHGQWDYGNPNAFDSCASGKCIRSHVTKAGVPNNKIFVGEASYGRSFRMAIDDCWGPMCEFTGTRTESDANPGRCTKTGGYISNAEINEIIRAGTGRLLHDHESNTDVLLYKGDYVSYMTPLTKDTRRVDWKALNFAGTIDWAVDLQAFGADDMDIPADPPPVGAEGCISGDSGDFNADSLCQFSCSYGFCPENTCTCLQTGPVRELPRVVSTMDFVSWNSFDVDYQRLCRFACKYGFCPQDTCGTPIVDEWDDGSVDDNRPTGGLWDKEKNYDENRKQCFIYQTGRNRDESASMCYEACRETIEAAQAEGRTTNYGCTGFWPLDEPIPWTTYPGKHGPDYVYAVGRCTCDNNAINLLADLVIDALPIIAQIGCYVLMSAFKLVLDIGLQAIPGAGKILDAGLDAATTAAQLISYAYPPEEDPVGAFEWWLSPCGGSDLVPDDIKQVFDILSTVADGVSSFQTPKNIRKGSGKKGDAANPMDRSKPKAGTGSGPNGTGSSGVTKRRKCKIPTGKSTYILGLAKNTLREQECVAVPGGGGVSTTSKHDYVITSVEFGPTPTTMTRDCEKRFSQACYHYSSAIEHNSAWGAIKCPHGNVKCPWKARPGPRAWEAQHDNTWKRSNGRPYQGSCEIDEFPPRYLLSDQSPEMVNAGKSGGQLMRYLPQPDNFGGGQIWKGFCFKPHIKQFNTPAKFKAAWNTSPLSKRDRTVNPGEVTEQVEILIQVTPYFALSFEHSRAPNIPPFDDGLWANSCWPNGMAPNDPGFALWSWDPWYKRNSPQPKWDFSKSYNQGSNGS</sequence>
<dbReference type="InterPro" id="IPR001579">
    <property type="entry name" value="Glyco_hydro_18_chit_AS"/>
</dbReference>
<keyword evidence="8" id="KW-0146">Chitin degradation</keyword>
<dbReference type="Gene3D" id="3.10.50.10">
    <property type="match status" value="1"/>
</dbReference>
<evidence type="ECO:0000259" key="17">
    <source>
        <dbReference type="PROSITE" id="PS51910"/>
    </source>
</evidence>
<evidence type="ECO:0000256" key="8">
    <source>
        <dbReference type="ARBA" id="ARBA00023024"/>
    </source>
</evidence>
<evidence type="ECO:0000256" key="15">
    <source>
        <dbReference type="SAM" id="SignalP"/>
    </source>
</evidence>
<dbReference type="InterPro" id="IPR053214">
    <property type="entry name" value="LysM12-like"/>
</dbReference>
<dbReference type="EC" id="3.2.1.14" evidence="4"/>
<dbReference type="Gene3D" id="3.30.60.10">
    <property type="entry name" value="Endochitinase-like"/>
    <property type="match status" value="1"/>
</dbReference>
<dbReference type="InterPro" id="IPR011583">
    <property type="entry name" value="Chitinase_II/V-like_cat"/>
</dbReference>
<dbReference type="InterPro" id="IPR001223">
    <property type="entry name" value="Glyco_hydro18_cat"/>
</dbReference>
<dbReference type="GO" id="GO:0005576">
    <property type="term" value="C:extracellular region"/>
    <property type="evidence" value="ECO:0007669"/>
    <property type="project" value="UniProtKB-SubCell"/>
</dbReference>
<evidence type="ECO:0000259" key="16">
    <source>
        <dbReference type="PROSITE" id="PS51782"/>
    </source>
</evidence>
<evidence type="ECO:0000256" key="1">
    <source>
        <dbReference type="ARBA" id="ARBA00000822"/>
    </source>
</evidence>
<keyword evidence="7 13" id="KW-0378">Hydrolase</keyword>
<dbReference type="EMBL" id="NLAX01000095">
    <property type="protein sequence ID" value="PKS08450.1"/>
    <property type="molecule type" value="Genomic_DNA"/>
</dbReference>
<proteinExistence type="inferred from homology"/>
<dbReference type="PROSITE" id="PS51782">
    <property type="entry name" value="LYSM"/>
    <property type="match status" value="1"/>
</dbReference>
<dbReference type="VEuPathDB" id="FungiDB:jhhlp_004832"/>
<evidence type="ECO:0000256" key="10">
    <source>
        <dbReference type="ARBA" id="ARBA00023277"/>
    </source>
</evidence>
<gene>
    <name evidence="18" type="ORF">jhhlp_004832</name>
</gene>
<evidence type="ECO:0000313" key="19">
    <source>
        <dbReference type="Proteomes" id="UP000233524"/>
    </source>
</evidence>
<dbReference type="Proteomes" id="UP000233524">
    <property type="component" value="Unassembled WGS sequence"/>
</dbReference>
<feature type="region of interest" description="Disordered" evidence="14">
    <location>
        <begin position="1210"/>
        <end position="1254"/>
    </location>
</feature>
<feature type="chain" id="PRO_5014691043" description="chitinase" evidence="15">
    <location>
        <begin position="18"/>
        <end position="1542"/>
    </location>
</feature>
<dbReference type="SUPFAM" id="SSF51445">
    <property type="entry name" value="(Trans)glycosidases"/>
    <property type="match status" value="1"/>
</dbReference>
<dbReference type="GO" id="GO:0006032">
    <property type="term" value="P:chitin catabolic process"/>
    <property type="evidence" value="ECO:0007669"/>
    <property type="project" value="UniProtKB-KW"/>
</dbReference>
<dbReference type="STRING" id="41688.A0A2N3N7N5"/>
<comment type="similarity">
    <text evidence="3">Belongs to the glycosyl hydrolase 18 family. Chitinase class V subfamily.</text>
</comment>
<evidence type="ECO:0000256" key="9">
    <source>
        <dbReference type="ARBA" id="ARBA00023026"/>
    </source>
</evidence>
<feature type="domain" description="LysM" evidence="16">
    <location>
        <begin position="347"/>
        <end position="392"/>
    </location>
</feature>
<feature type="domain" description="GH18" evidence="17">
    <location>
        <begin position="560"/>
        <end position="905"/>
    </location>
</feature>
<protein>
    <recommendedName>
        <fullName evidence="4">chitinase</fullName>
        <ecNumber evidence="4">3.2.1.14</ecNumber>
    </recommendedName>
</protein>
<dbReference type="SUPFAM" id="SSF54556">
    <property type="entry name" value="Chitinase insertion domain"/>
    <property type="match status" value="1"/>
</dbReference>
<feature type="signal peptide" evidence="15">
    <location>
        <begin position="1"/>
        <end position="17"/>
    </location>
</feature>
<evidence type="ECO:0000256" key="4">
    <source>
        <dbReference type="ARBA" id="ARBA00012729"/>
    </source>
</evidence>
<comment type="catalytic activity">
    <reaction evidence="1">
        <text>Random endo-hydrolysis of N-acetyl-beta-D-glucosaminide (1-&gt;4)-beta-linkages in chitin and chitodextrins.</text>
        <dbReference type="EC" id="3.2.1.14"/>
    </reaction>
</comment>
<dbReference type="InterPro" id="IPR018392">
    <property type="entry name" value="LysM"/>
</dbReference>
<dbReference type="GO" id="GO:0008061">
    <property type="term" value="F:chitin binding"/>
    <property type="evidence" value="ECO:0007669"/>
    <property type="project" value="UniProtKB-KW"/>
</dbReference>
<dbReference type="PANTHER" id="PTHR47700:SF2">
    <property type="entry name" value="CHITINASE"/>
    <property type="match status" value="1"/>
</dbReference>
<keyword evidence="10" id="KW-0119">Carbohydrate metabolism</keyword>
<dbReference type="PROSITE" id="PS51910">
    <property type="entry name" value="GH18_2"/>
    <property type="match status" value="1"/>
</dbReference>
<keyword evidence="9" id="KW-0843">Virulence</keyword>
<dbReference type="Pfam" id="PF00704">
    <property type="entry name" value="Glyco_hydro_18"/>
    <property type="match status" value="1"/>
</dbReference>
<dbReference type="OrthoDB" id="73875at2759"/>
<evidence type="ECO:0000256" key="7">
    <source>
        <dbReference type="ARBA" id="ARBA00022801"/>
    </source>
</evidence>
<comment type="caution">
    <text evidence="18">The sequence shown here is derived from an EMBL/GenBank/DDBJ whole genome shotgun (WGS) entry which is preliminary data.</text>
</comment>
<keyword evidence="15" id="KW-0732">Signal</keyword>
<accession>A0A2N3N7N5</accession>
<dbReference type="InterPro" id="IPR029070">
    <property type="entry name" value="Chitinase_insertion_sf"/>
</dbReference>
<evidence type="ECO:0000256" key="14">
    <source>
        <dbReference type="SAM" id="MobiDB-lite"/>
    </source>
</evidence>
<name>A0A2N3N7N5_9PEZI</name>
<dbReference type="Gene3D" id="3.20.20.80">
    <property type="entry name" value="Glycosidases"/>
    <property type="match status" value="1"/>
</dbReference>
<comment type="subcellular location">
    <subcellularLocation>
        <location evidence="2">Secreted</location>
    </subcellularLocation>
</comment>
<reference evidence="18 19" key="1">
    <citation type="journal article" date="2017" name="G3 (Bethesda)">
        <title>First Draft Genome Sequence of the Pathogenic Fungus Lomentospora prolificans (Formerly Scedosporium prolificans).</title>
        <authorList>
            <person name="Luo R."/>
            <person name="Zimin A."/>
            <person name="Workman R."/>
            <person name="Fan Y."/>
            <person name="Pertea G."/>
            <person name="Grossman N."/>
            <person name="Wear M.P."/>
            <person name="Jia B."/>
            <person name="Miller H."/>
            <person name="Casadevall A."/>
            <person name="Timp W."/>
            <person name="Zhang S.X."/>
            <person name="Salzberg S.L."/>
        </authorList>
    </citation>
    <scope>NUCLEOTIDE SEQUENCE [LARGE SCALE GENOMIC DNA]</scope>
    <source>
        <strain evidence="18 19">JHH-5317</strain>
    </source>
</reference>
<dbReference type="GO" id="GO:0008843">
    <property type="term" value="F:endochitinase activity"/>
    <property type="evidence" value="ECO:0007669"/>
    <property type="project" value="UniProtKB-EC"/>
</dbReference>
<feature type="compositionally biased region" description="Gly residues" evidence="14">
    <location>
        <begin position="1238"/>
        <end position="1247"/>
    </location>
</feature>
<evidence type="ECO:0000256" key="5">
    <source>
        <dbReference type="ARBA" id="ARBA00022525"/>
    </source>
</evidence>
<evidence type="ECO:0000256" key="13">
    <source>
        <dbReference type="RuleBase" id="RU000489"/>
    </source>
</evidence>
<dbReference type="PANTHER" id="PTHR47700">
    <property type="entry name" value="V CHITINASE, PUTATIVE (AFU_ORTHOLOGUE AFUA_6G13720)-RELATED"/>
    <property type="match status" value="1"/>
</dbReference>
<dbReference type="SMART" id="SM00636">
    <property type="entry name" value="Glyco_18"/>
    <property type="match status" value="1"/>
</dbReference>
<dbReference type="PROSITE" id="PS01095">
    <property type="entry name" value="GH18_1"/>
    <property type="match status" value="1"/>
</dbReference>
<dbReference type="InParanoid" id="A0A2N3N7N5"/>
<keyword evidence="19" id="KW-1185">Reference proteome</keyword>
<keyword evidence="6" id="KW-0147">Chitin-binding</keyword>
<dbReference type="InterPro" id="IPR017853">
    <property type="entry name" value="GH"/>
</dbReference>
<dbReference type="InterPro" id="IPR036779">
    <property type="entry name" value="LysM_dom_sf"/>
</dbReference>
<dbReference type="SUPFAM" id="SSF57016">
    <property type="entry name" value="Plant lectins/antimicrobial peptides"/>
    <property type="match status" value="1"/>
</dbReference>
<evidence type="ECO:0000256" key="2">
    <source>
        <dbReference type="ARBA" id="ARBA00004613"/>
    </source>
</evidence>
<dbReference type="InterPro" id="IPR036861">
    <property type="entry name" value="Endochitinase-like_sf"/>
</dbReference>
<keyword evidence="5" id="KW-0964">Secreted</keyword>
<dbReference type="GO" id="GO:0000272">
    <property type="term" value="P:polysaccharide catabolic process"/>
    <property type="evidence" value="ECO:0007669"/>
    <property type="project" value="UniProtKB-KW"/>
</dbReference>
<evidence type="ECO:0000313" key="18">
    <source>
        <dbReference type="EMBL" id="PKS08450.1"/>
    </source>
</evidence>
<evidence type="ECO:0000256" key="11">
    <source>
        <dbReference type="ARBA" id="ARBA00023295"/>
    </source>
</evidence>
<keyword evidence="12" id="KW-0624">Polysaccharide degradation</keyword>
<evidence type="ECO:0000256" key="6">
    <source>
        <dbReference type="ARBA" id="ARBA00022669"/>
    </source>
</evidence>
<organism evidence="18 19">
    <name type="scientific">Lomentospora prolificans</name>
    <dbReference type="NCBI Taxonomy" id="41688"/>
    <lineage>
        <taxon>Eukaryota</taxon>
        <taxon>Fungi</taxon>
        <taxon>Dikarya</taxon>
        <taxon>Ascomycota</taxon>
        <taxon>Pezizomycotina</taxon>
        <taxon>Sordariomycetes</taxon>
        <taxon>Hypocreomycetidae</taxon>
        <taxon>Microascales</taxon>
        <taxon>Microascaceae</taxon>
        <taxon>Lomentospora</taxon>
    </lineage>
</organism>
<dbReference type="CDD" id="cd00035">
    <property type="entry name" value="ChtBD1"/>
    <property type="match status" value="1"/>
</dbReference>
<evidence type="ECO:0000256" key="3">
    <source>
        <dbReference type="ARBA" id="ARBA00008682"/>
    </source>
</evidence>
<keyword evidence="11 13" id="KW-0326">Glycosidase</keyword>